<dbReference type="InterPro" id="IPR025184">
    <property type="entry name" value="AadA_C"/>
</dbReference>
<accession>A0A3E0I7L5</accession>
<comment type="caution">
    <text evidence="3">The sequence shown here is derived from an EMBL/GenBank/DDBJ whole genome shotgun (WGS) entry which is preliminary data.</text>
</comment>
<proteinExistence type="predicted"/>
<name>A0A3E0I7L5_9PSEU</name>
<protein>
    <submittedName>
        <fullName evidence="3">Uncharacterized protein DUF4111</fullName>
    </submittedName>
</protein>
<dbReference type="EMBL" id="QUNO01000002">
    <property type="protein sequence ID" value="REH54135.1"/>
    <property type="molecule type" value="Genomic_DNA"/>
</dbReference>
<feature type="domain" description="Adenylyltransferase AadA C-terminal" evidence="2">
    <location>
        <begin position="143"/>
        <end position="224"/>
    </location>
</feature>
<gene>
    <name evidence="3" type="ORF">BCF44_102367</name>
</gene>
<dbReference type="Proteomes" id="UP000256269">
    <property type="component" value="Unassembled WGS sequence"/>
</dbReference>
<dbReference type="OrthoDB" id="7058480at2"/>
<evidence type="ECO:0000313" key="3">
    <source>
        <dbReference type="EMBL" id="REH54135.1"/>
    </source>
</evidence>
<reference evidence="3 4" key="1">
    <citation type="submission" date="2018-08" db="EMBL/GenBank/DDBJ databases">
        <title>Genomic Encyclopedia of Archaeal and Bacterial Type Strains, Phase II (KMG-II): from individual species to whole genera.</title>
        <authorList>
            <person name="Goeker M."/>
        </authorList>
    </citation>
    <scope>NUCLEOTIDE SEQUENCE [LARGE SCALE GENOMIC DNA]</scope>
    <source>
        <strain evidence="3 4">DSM 45791</strain>
    </source>
</reference>
<evidence type="ECO:0000313" key="4">
    <source>
        <dbReference type="Proteomes" id="UP000256269"/>
    </source>
</evidence>
<dbReference type="AlphaFoldDB" id="A0A3E0I7L5"/>
<evidence type="ECO:0000256" key="1">
    <source>
        <dbReference type="ARBA" id="ARBA00022679"/>
    </source>
</evidence>
<sequence length="256" mass="28454">MLTPFVELDALLTDLATSARDILGDTYIGTYVQGSFALNAGDLNSDCDFVIATTVPPRAGHERQLRDLHDDIPARPGFWTRHLEGSYADAASLRTVDGLGTPWLFCDHGHRELIWDTHCNTPHTRWILRQHGITVDGPPIASLVDDVPPQSLRDAMRAAMPTVLADVAEWAPLDVAWTQRYIVTTYCRTLYTLRTAKVASKRGALEWALATVDARWKPLLTQVIEDRALGWDPTEPPRPGSLAETREFAAYVARIA</sequence>
<dbReference type="RefSeq" id="WP_116173241.1">
    <property type="nucleotide sequence ID" value="NZ_CP144375.1"/>
</dbReference>
<keyword evidence="4" id="KW-1185">Reference proteome</keyword>
<dbReference type="GO" id="GO:0016740">
    <property type="term" value="F:transferase activity"/>
    <property type="evidence" value="ECO:0007669"/>
    <property type="project" value="UniProtKB-KW"/>
</dbReference>
<keyword evidence="1" id="KW-0808">Transferase</keyword>
<organism evidence="3 4">
    <name type="scientific">Kutzneria buriramensis</name>
    <dbReference type="NCBI Taxonomy" id="1045776"/>
    <lineage>
        <taxon>Bacteria</taxon>
        <taxon>Bacillati</taxon>
        <taxon>Actinomycetota</taxon>
        <taxon>Actinomycetes</taxon>
        <taxon>Pseudonocardiales</taxon>
        <taxon>Pseudonocardiaceae</taxon>
        <taxon>Kutzneria</taxon>
    </lineage>
</organism>
<evidence type="ECO:0000259" key="2">
    <source>
        <dbReference type="Pfam" id="PF13427"/>
    </source>
</evidence>
<dbReference type="Pfam" id="PF13427">
    <property type="entry name" value="AadA_C"/>
    <property type="match status" value="1"/>
</dbReference>